<dbReference type="EMBL" id="FLUX01000011">
    <property type="protein sequence ID" value="SBW23912.1"/>
    <property type="molecule type" value="Genomic_DNA"/>
</dbReference>
<protein>
    <submittedName>
        <fullName evidence="1">Uncharacterized protein</fullName>
    </submittedName>
</protein>
<evidence type="ECO:0000313" key="1">
    <source>
        <dbReference type="EMBL" id="SBW23912.1"/>
    </source>
</evidence>
<reference evidence="1 2" key="1">
    <citation type="submission" date="2016-04" db="EMBL/GenBank/DDBJ databases">
        <authorList>
            <person name="Mornico D."/>
        </authorList>
    </citation>
    <scope>NUCLEOTIDE SEQUENCE [LARGE SCALE GENOMIC DNA]</scope>
    <source>
        <strain evidence="1 2">A121</strain>
    </source>
</reference>
<organism evidence="1 2">
    <name type="scientific">Citrobacter europaeus</name>
    <dbReference type="NCBI Taxonomy" id="1914243"/>
    <lineage>
        <taxon>Bacteria</taxon>
        <taxon>Pseudomonadati</taxon>
        <taxon>Pseudomonadota</taxon>
        <taxon>Gammaproteobacteria</taxon>
        <taxon>Enterobacterales</taxon>
        <taxon>Enterobacteriaceae</taxon>
        <taxon>Citrobacter</taxon>
    </lineage>
</organism>
<sequence>MFYSDFRTIIANYSGDKPVPVLHTSRLISQPLQDDDWIFGLLKHEYQPPAP</sequence>
<gene>
    <name evidence="1" type="ORF">BN4901_1351</name>
</gene>
<accession>A0ABY0JLU9</accession>
<name>A0ABY0JLU9_9ENTR</name>
<dbReference type="Proteomes" id="UP000195338">
    <property type="component" value="Unassembled WGS sequence"/>
</dbReference>
<comment type="caution">
    <text evidence="1">The sequence shown here is derived from an EMBL/GenBank/DDBJ whole genome shotgun (WGS) entry which is preliminary data.</text>
</comment>
<keyword evidence="2" id="KW-1185">Reference proteome</keyword>
<proteinExistence type="predicted"/>
<evidence type="ECO:0000313" key="2">
    <source>
        <dbReference type="Proteomes" id="UP000195338"/>
    </source>
</evidence>